<evidence type="ECO:0000313" key="2">
    <source>
        <dbReference type="EMBL" id="CAA9377746.1"/>
    </source>
</evidence>
<name>A0A6J4N8B9_9BACT</name>
<dbReference type="AlphaFoldDB" id="A0A6J4N8B9"/>
<dbReference type="EMBL" id="CADCUQ010000110">
    <property type="protein sequence ID" value="CAA9377746.1"/>
    <property type="molecule type" value="Genomic_DNA"/>
</dbReference>
<feature type="compositionally biased region" description="Basic and acidic residues" evidence="1">
    <location>
        <begin position="1"/>
        <end position="10"/>
    </location>
</feature>
<evidence type="ECO:0000256" key="1">
    <source>
        <dbReference type="SAM" id="MobiDB-lite"/>
    </source>
</evidence>
<proteinExistence type="predicted"/>
<organism evidence="2">
    <name type="scientific">uncultured Phycisphaerae bacterium</name>
    <dbReference type="NCBI Taxonomy" id="904963"/>
    <lineage>
        <taxon>Bacteria</taxon>
        <taxon>Pseudomonadati</taxon>
        <taxon>Planctomycetota</taxon>
        <taxon>Phycisphaerae</taxon>
        <taxon>environmental samples</taxon>
    </lineage>
</organism>
<feature type="region of interest" description="Disordered" evidence="1">
    <location>
        <begin position="1"/>
        <end position="42"/>
    </location>
</feature>
<gene>
    <name evidence="2" type="ORF">AVDCRST_MAG64-404</name>
</gene>
<sequence length="42" mass="4504">MRSDGLRPAERVISGLRPGRLDATVSPGPTHSPDPSRRCPHA</sequence>
<protein>
    <submittedName>
        <fullName evidence="2">Uncharacterized protein</fullName>
    </submittedName>
</protein>
<reference evidence="2" key="1">
    <citation type="submission" date="2020-02" db="EMBL/GenBank/DDBJ databases">
        <authorList>
            <person name="Meier V. D."/>
        </authorList>
    </citation>
    <scope>NUCLEOTIDE SEQUENCE</scope>
    <source>
        <strain evidence="2">AVDCRST_MAG64</strain>
    </source>
</reference>
<accession>A0A6J4N8B9</accession>